<feature type="domain" description="Glycosyl transferase family 1" evidence="1">
    <location>
        <begin position="194"/>
        <end position="362"/>
    </location>
</feature>
<evidence type="ECO:0000313" key="4">
    <source>
        <dbReference type="Proteomes" id="UP000007039"/>
    </source>
</evidence>
<organism evidence="3 4">
    <name type="scientific">Calditerrivibrio nitroreducens (strain DSM 19672 / NBRC 101217 / Yu37-1)</name>
    <dbReference type="NCBI Taxonomy" id="768670"/>
    <lineage>
        <taxon>Bacteria</taxon>
        <taxon>Pseudomonadati</taxon>
        <taxon>Deferribacterota</taxon>
        <taxon>Deferribacteres</taxon>
        <taxon>Deferribacterales</taxon>
        <taxon>Calditerrivibrionaceae</taxon>
    </lineage>
</organism>
<dbReference type="Proteomes" id="UP000007039">
    <property type="component" value="Chromosome"/>
</dbReference>
<dbReference type="eggNOG" id="COG0438">
    <property type="taxonomic scope" value="Bacteria"/>
</dbReference>
<dbReference type="InterPro" id="IPR050194">
    <property type="entry name" value="Glycosyltransferase_grp1"/>
</dbReference>
<dbReference type="PANTHER" id="PTHR45947:SF3">
    <property type="entry name" value="SULFOQUINOVOSYL TRANSFERASE SQD2"/>
    <property type="match status" value="1"/>
</dbReference>
<dbReference type="CAZy" id="GT4">
    <property type="family name" value="Glycosyltransferase Family 4"/>
</dbReference>
<sequence length="388" mass="45086">MKVLFILGFYPEIGGPYTNVKNLLLKLVEKGVDVKVLSPLPKNYDKKKIEFIKKLPFPVEYIKEQLPRYIWPSFSLKFFKKINEEAKRYDLFHSAMIFDFYNLPLLLQKTPFICSPRGTFMQEAYKMKLFKRVKKDVFLKLSGKRILEKARFIHLITEEEKRHFLQFFPEFEDKIRVVSNGLILPEFEADLTKEDLLKKYPYLKDKKIILFLSRVNWKKGLDLLIPAFAQLHSEMKDVHLIIAGKDDGDSYENKVKEWVKKYNLNDSVTFTGLVTGKDKLILLYGSDIFVLPSYSENFGVAVVEAMACGLPVVISDKVGISNEIKANNAGLIVQTNIESIYEGMKKLLENGSLRKTISENGIRLVREYYNIEKVADKMIEMYEEALKK</sequence>
<dbReference type="STRING" id="768670.Calni_1975"/>
<feature type="domain" description="Glycosyltransferase subfamily 4-like N-terminal" evidence="2">
    <location>
        <begin position="14"/>
        <end position="181"/>
    </location>
</feature>
<dbReference type="GO" id="GO:0016757">
    <property type="term" value="F:glycosyltransferase activity"/>
    <property type="evidence" value="ECO:0007669"/>
    <property type="project" value="InterPro"/>
</dbReference>
<keyword evidence="3" id="KW-0808">Transferase</keyword>
<dbReference type="AlphaFoldDB" id="E4THD6"/>
<evidence type="ECO:0000259" key="2">
    <source>
        <dbReference type="Pfam" id="PF13439"/>
    </source>
</evidence>
<evidence type="ECO:0000259" key="1">
    <source>
        <dbReference type="Pfam" id="PF00534"/>
    </source>
</evidence>
<evidence type="ECO:0000313" key="3">
    <source>
        <dbReference type="EMBL" id="ADR19871.1"/>
    </source>
</evidence>
<gene>
    <name evidence="3" type="ordered locus">Calni_1975</name>
</gene>
<dbReference type="RefSeq" id="WP_013452078.1">
    <property type="nucleotide sequence ID" value="NC_014758.1"/>
</dbReference>
<dbReference type="PANTHER" id="PTHR45947">
    <property type="entry name" value="SULFOQUINOVOSYL TRANSFERASE SQD2"/>
    <property type="match status" value="1"/>
</dbReference>
<protein>
    <submittedName>
        <fullName evidence="3">Glycosyl transferase group 1</fullName>
    </submittedName>
</protein>
<keyword evidence="4" id="KW-1185">Reference proteome</keyword>
<dbReference type="EMBL" id="CP002347">
    <property type="protein sequence ID" value="ADR19871.1"/>
    <property type="molecule type" value="Genomic_DNA"/>
</dbReference>
<dbReference type="Pfam" id="PF00534">
    <property type="entry name" value="Glycos_transf_1"/>
    <property type="match status" value="1"/>
</dbReference>
<dbReference type="KEGG" id="cni:Calni_1975"/>
<reference evidence="3 4" key="2">
    <citation type="journal article" date="2011" name="Stand. Genomic Sci.">
        <title>Complete genome sequence of Calditerrivibrio nitroreducens type strain (Yu37-1).</title>
        <authorList>
            <person name="Pitluck S."/>
            <person name="Sikorski J."/>
            <person name="Zeytun A."/>
            <person name="Lapidus A."/>
            <person name="Nolan M."/>
            <person name="Lucas S."/>
            <person name="Hammon N."/>
            <person name="Deshpande S."/>
            <person name="Cheng J.F."/>
            <person name="Tapia R."/>
            <person name="Han C."/>
            <person name="Goodwin L."/>
            <person name="Liolios K."/>
            <person name="Pagani I."/>
            <person name="Ivanova N."/>
            <person name="Mavromatis K."/>
            <person name="Pati A."/>
            <person name="Chen A."/>
            <person name="Palaniappan K."/>
            <person name="Hauser L."/>
            <person name="Chang Y.J."/>
            <person name="Jeffries C.D."/>
            <person name="Detter J.C."/>
            <person name="Brambilla E."/>
            <person name="Djao O.D."/>
            <person name="Rohde M."/>
            <person name="Spring S."/>
            <person name="Goker M."/>
            <person name="Woyke T."/>
            <person name="Bristow J."/>
            <person name="Eisen J.A."/>
            <person name="Markowitz V."/>
            <person name="Hugenholtz P."/>
            <person name="Kyrpides N.C."/>
            <person name="Klenk H.P."/>
            <person name="Land M."/>
        </authorList>
    </citation>
    <scope>NUCLEOTIDE SEQUENCE [LARGE SCALE GENOMIC DNA]</scope>
    <source>
        <strain evidence="4">DSM 19672 / NBRC 101217 / Yu37-1</strain>
    </source>
</reference>
<dbReference type="Gene3D" id="3.40.50.2000">
    <property type="entry name" value="Glycogen Phosphorylase B"/>
    <property type="match status" value="2"/>
</dbReference>
<proteinExistence type="predicted"/>
<reference key="1">
    <citation type="submission" date="2010-11" db="EMBL/GenBank/DDBJ databases">
        <title>The complete genome of chromosome of Calditerrivibrio nitroreducens DSM 19672.</title>
        <authorList>
            <consortium name="US DOE Joint Genome Institute (JGI-PGF)"/>
            <person name="Lucas S."/>
            <person name="Copeland A."/>
            <person name="Lapidus A."/>
            <person name="Bruce D."/>
            <person name="Goodwin L."/>
            <person name="Pitluck S."/>
            <person name="Kyrpides N."/>
            <person name="Mavromatis K."/>
            <person name="Ivanova N."/>
            <person name="Mikhailova N."/>
            <person name="Zeytun A."/>
            <person name="Brettin T."/>
            <person name="Detter J.C."/>
            <person name="Tapia R."/>
            <person name="Han C."/>
            <person name="Land M."/>
            <person name="Hauser L."/>
            <person name="Markowitz V."/>
            <person name="Cheng J.-F."/>
            <person name="Hugenholtz P."/>
            <person name="Woyke T."/>
            <person name="Wu D."/>
            <person name="Spring S."/>
            <person name="Schroeder M."/>
            <person name="Brambilla E."/>
            <person name="Klenk H.-P."/>
            <person name="Eisen J.A."/>
        </authorList>
    </citation>
    <scope>NUCLEOTIDE SEQUENCE [LARGE SCALE GENOMIC DNA]</scope>
    <source>
        <strain>DSM 19672</strain>
    </source>
</reference>
<dbReference type="InterPro" id="IPR001296">
    <property type="entry name" value="Glyco_trans_1"/>
</dbReference>
<dbReference type="Pfam" id="PF13439">
    <property type="entry name" value="Glyco_transf_4"/>
    <property type="match status" value="1"/>
</dbReference>
<name>E4THD6_CALNY</name>
<accession>E4THD6</accession>
<dbReference type="InterPro" id="IPR028098">
    <property type="entry name" value="Glyco_trans_4-like_N"/>
</dbReference>
<dbReference type="SUPFAM" id="SSF53756">
    <property type="entry name" value="UDP-Glycosyltransferase/glycogen phosphorylase"/>
    <property type="match status" value="1"/>
</dbReference>
<dbReference type="OrthoDB" id="9764577at2"/>
<dbReference type="HOGENOM" id="CLU_009583_2_1_0"/>